<dbReference type="Proteomes" id="UP000760860">
    <property type="component" value="Unassembled WGS sequence"/>
</dbReference>
<evidence type="ECO:0000313" key="4">
    <source>
        <dbReference type="EMBL" id="KAG2864582.1"/>
    </source>
</evidence>
<feature type="compositionally biased region" description="Polar residues" evidence="2">
    <location>
        <begin position="210"/>
        <end position="220"/>
    </location>
</feature>
<dbReference type="Proteomes" id="UP000697107">
    <property type="component" value="Unassembled WGS sequence"/>
</dbReference>
<accession>A0A8T0ZRI8</accession>
<dbReference type="InterPro" id="IPR000253">
    <property type="entry name" value="FHA_dom"/>
</dbReference>
<dbReference type="InterPro" id="IPR008984">
    <property type="entry name" value="SMAD_FHA_dom_sf"/>
</dbReference>
<evidence type="ECO:0000313" key="8">
    <source>
        <dbReference type="EMBL" id="KAG3226417.1"/>
    </source>
</evidence>
<dbReference type="EMBL" id="RCMG01000077">
    <property type="protein sequence ID" value="KAG2864582.1"/>
    <property type="molecule type" value="Genomic_DNA"/>
</dbReference>
<evidence type="ECO:0000313" key="7">
    <source>
        <dbReference type="EMBL" id="KAG2993710.1"/>
    </source>
</evidence>
<sequence>MPFLRSVEVDNSIEVRSSKTLIGSGTTTCDVVISGENVLELHALLNLSADKASAKLVPFSTTAGVCYVNDGVVPPEGAAVVHGDRVAFGTPRNVFVFELTPHPQMKALLQQSIETEKSVQHSANTRAFRKALDTLRGDRRTSTLNASVAASIQNNLQTARTRSSVTSYADSTAPSLKSKSQLSKFLLEASTDSLLSDYVERKLSQRRSRQFSIASSNQSESTRRNRATSGVQQSREQRNLAEVEKLRLSQRIREVNDVLNGDLEFQESYLSPSAKSSRSRKPRWTLNNTPSDRLQSGGDARSGEDSEEDEEDELPDMMEKVAIHSKSPPVYLSASIQTEHSNQENNSNPPSREETGEESEQLDYSLESMPVSEATQSLQQPGSPSQSHNPPKARNFLSKAMELGFNDLTRSHSRPINTARQEAAKTALQEKLINQTIRRKKNEIMSEAFVRWIRGLRIQSQNREHKARQLEEIRAALGNLRRDQYFIRWRDFAALSSQVVICRLEAFQQRCDCRLVRKCWASLRLSFLSTRQRSTLLRGLVLKKAVMGRHRAFRLWHQFVQKCSTRNQLGDVQRVERLKLDAHLERMSERHYNNRTLQPLLTQILRKWRMAADRHKKQRQKLRRVLVHGTSKLTRRALRKWNEVAMISRYSMDMKTQTEQQIQQTTDRLTSQHDQTLASWRESHAHQLQKLMIAIEEKDRELAQLKRQQRAETLEKGAAKRKCEQELRKFFECAIGKCDEQIAQAGDQLEKLLQSAEGDVLGARFGAAQFLVDSILQQKIQNANESTRLQEAVQACIKHPTALENPAHDPVSDLSSNVRFLYDMIQQRLTRLQQLHHSLAKLAAVSDASGISLDPDRLHHSIFLAGALFQRQQTHLSTIVAQFRPLGRSKPAARA</sequence>
<keyword evidence="1" id="KW-0175">Coiled coil</keyword>
<dbReference type="AlphaFoldDB" id="A0A8T0ZRI8"/>
<feature type="region of interest" description="Disordered" evidence="2">
    <location>
        <begin position="338"/>
        <end position="393"/>
    </location>
</feature>
<evidence type="ECO:0000256" key="2">
    <source>
        <dbReference type="SAM" id="MobiDB-lite"/>
    </source>
</evidence>
<feature type="region of interest" description="Disordered" evidence="2">
    <location>
        <begin position="270"/>
        <end position="315"/>
    </location>
</feature>
<dbReference type="Proteomes" id="UP000736787">
    <property type="component" value="Unassembled WGS sequence"/>
</dbReference>
<dbReference type="SUPFAM" id="SSF49879">
    <property type="entry name" value="SMAD/FHA domain"/>
    <property type="match status" value="1"/>
</dbReference>
<evidence type="ECO:0000259" key="3">
    <source>
        <dbReference type="Pfam" id="PF00498"/>
    </source>
</evidence>
<dbReference type="Proteomes" id="UP000774804">
    <property type="component" value="Unassembled WGS sequence"/>
</dbReference>
<feature type="domain" description="FHA" evidence="3">
    <location>
        <begin position="21"/>
        <end position="89"/>
    </location>
</feature>
<feature type="region of interest" description="Disordered" evidence="2">
    <location>
        <begin position="206"/>
        <end position="239"/>
    </location>
</feature>
<reference evidence="4" key="1">
    <citation type="submission" date="2018-10" db="EMBL/GenBank/DDBJ databases">
        <title>Effector identification in a new, highly contiguous assembly of the strawberry crown rot pathogen Phytophthora cactorum.</title>
        <authorList>
            <person name="Armitage A.D."/>
            <person name="Nellist C.F."/>
            <person name="Bates H."/>
            <person name="Vickerstaff R.J."/>
            <person name="Harrison R.J."/>
        </authorList>
    </citation>
    <scope>NUCLEOTIDE SEQUENCE</scope>
    <source>
        <strain evidence="4">15-7</strain>
        <strain evidence="5">4032</strain>
        <strain evidence="6">4040</strain>
        <strain evidence="7">P415</strain>
        <strain evidence="8">P421</strain>
    </source>
</reference>
<evidence type="ECO:0000313" key="5">
    <source>
        <dbReference type="EMBL" id="KAG2937611.1"/>
    </source>
</evidence>
<evidence type="ECO:0000313" key="6">
    <source>
        <dbReference type="EMBL" id="KAG2950364.1"/>
    </source>
</evidence>
<protein>
    <recommendedName>
        <fullName evidence="3">FHA domain-containing protein</fullName>
    </recommendedName>
</protein>
<gene>
    <name evidence="4" type="ORF">PC113_g4458</name>
    <name evidence="5" type="ORF">PC115_g4114</name>
    <name evidence="6" type="ORF">PC117_g4502</name>
    <name evidence="7" type="ORF">PC118_g3878</name>
    <name evidence="8" type="ORF">PC129_g2994</name>
</gene>
<proteinExistence type="predicted"/>
<feature type="compositionally biased region" description="Polar residues" evidence="2">
    <location>
        <begin position="338"/>
        <end position="350"/>
    </location>
</feature>
<evidence type="ECO:0000313" key="9">
    <source>
        <dbReference type="Proteomes" id="UP000735874"/>
    </source>
</evidence>
<feature type="compositionally biased region" description="Low complexity" evidence="2">
    <location>
        <begin position="376"/>
        <end position="387"/>
    </location>
</feature>
<evidence type="ECO:0000256" key="1">
    <source>
        <dbReference type="SAM" id="Coils"/>
    </source>
</evidence>
<feature type="compositionally biased region" description="Polar residues" evidence="2">
    <location>
        <begin position="285"/>
        <end position="294"/>
    </location>
</feature>
<dbReference type="Pfam" id="PF00498">
    <property type="entry name" value="FHA"/>
    <property type="match status" value="1"/>
</dbReference>
<dbReference type="Proteomes" id="UP000735874">
    <property type="component" value="Unassembled WGS sequence"/>
</dbReference>
<feature type="compositionally biased region" description="Acidic residues" evidence="2">
    <location>
        <begin position="305"/>
        <end position="315"/>
    </location>
</feature>
<dbReference type="EMBL" id="RCML01000069">
    <property type="protein sequence ID" value="KAG2993710.1"/>
    <property type="molecule type" value="Genomic_DNA"/>
</dbReference>
<dbReference type="CDD" id="cd00060">
    <property type="entry name" value="FHA"/>
    <property type="match status" value="1"/>
</dbReference>
<organism evidence="4 9">
    <name type="scientific">Phytophthora cactorum</name>
    <dbReference type="NCBI Taxonomy" id="29920"/>
    <lineage>
        <taxon>Eukaryota</taxon>
        <taxon>Sar</taxon>
        <taxon>Stramenopiles</taxon>
        <taxon>Oomycota</taxon>
        <taxon>Peronosporomycetes</taxon>
        <taxon>Peronosporales</taxon>
        <taxon>Peronosporaceae</taxon>
        <taxon>Phytophthora</taxon>
    </lineage>
</organism>
<feature type="coiled-coil region" evidence="1">
    <location>
        <begin position="688"/>
        <end position="715"/>
    </location>
</feature>
<dbReference type="EMBL" id="RCMI01000075">
    <property type="protein sequence ID" value="KAG2937611.1"/>
    <property type="molecule type" value="Genomic_DNA"/>
</dbReference>
<dbReference type="EMBL" id="RCMK01000072">
    <property type="protein sequence ID" value="KAG2950364.1"/>
    <property type="molecule type" value="Genomic_DNA"/>
</dbReference>
<comment type="caution">
    <text evidence="4">The sequence shown here is derived from an EMBL/GenBank/DDBJ whole genome shotgun (WGS) entry which is preliminary data.</text>
</comment>
<name>A0A8T0ZRI8_9STRA</name>
<dbReference type="Gene3D" id="2.60.200.20">
    <property type="match status" value="1"/>
</dbReference>
<dbReference type="EMBL" id="RCMV01000058">
    <property type="protein sequence ID" value="KAG3226417.1"/>
    <property type="molecule type" value="Genomic_DNA"/>
</dbReference>
<dbReference type="VEuPathDB" id="FungiDB:PC110_g1455"/>